<dbReference type="KEGG" id="fuv:JR347_09825"/>
<keyword evidence="3" id="KW-1185">Reference proteome</keyword>
<evidence type="ECO:0000256" key="1">
    <source>
        <dbReference type="SAM" id="SignalP"/>
    </source>
</evidence>
<dbReference type="EMBL" id="CP070608">
    <property type="protein sequence ID" value="QSE95918.1"/>
    <property type="molecule type" value="Genomic_DNA"/>
</dbReference>
<evidence type="ECO:0008006" key="4">
    <source>
        <dbReference type="Google" id="ProtNLM"/>
    </source>
</evidence>
<protein>
    <recommendedName>
        <fullName evidence="4">Tail specific protease domain-containing protein</fullName>
    </recommendedName>
</protein>
<dbReference type="Proteomes" id="UP000662783">
    <property type="component" value="Chromosome"/>
</dbReference>
<feature type="signal peptide" evidence="1">
    <location>
        <begin position="1"/>
        <end position="19"/>
    </location>
</feature>
<accession>A0A974WEI6</accession>
<sequence length="413" mass="47651">MHSFKLSILLVFISGITFAQDLNSLSKPQWLEDYDKLAYNIKARHVDPYAYVTKEQFNNIVMNLGYSLDELTLAEKLVELMRIANQPGDGKTSVNVEPYFHYYPIELFWYSDGLRIEKIQSSMKQYAGHQVIAIDGVKILEAAPKIQKLIPSDENLYYRTKWDQKWLRNADLLHIQGITKNPKTAIYTLVDDNGNIENITLNAISYEELQQVEWQRGYSLDPRLAQTKGKDFAYIVFDEFTIYINMPKYPSTDVMKKETESLIPLLENEAYTHLVIDLRQNDNSSGDAMEYLAKRIKKSDFQEHGKIYVITGRETFGQAFTDTFMLMEDFDAYPVGEPAAQNPNNYEIGYTDVLPHSQISYTVAGSAVQMQPGELDDVDHMPNTILMHQLITPNFEIRKEGMDEVMEWITKQP</sequence>
<name>A0A974WEI6_9BACT</name>
<feature type="chain" id="PRO_5037767175" description="Tail specific protease domain-containing protein" evidence="1">
    <location>
        <begin position="20"/>
        <end position="413"/>
    </location>
</feature>
<organism evidence="2 3">
    <name type="scientific">Fulvivirga lutea</name>
    <dbReference type="NCBI Taxonomy" id="2810512"/>
    <lineage>
        <taxon>Bacteria</taxon>
        <taxon>Pseudomonadati</taxon>
        <taxon>Bacteroidota</taxon>
        <taxon>Cytophagia</taxon>
        <taxon>Cytophagales</taxon>
        <taxon>Fulvivirgaceae</taxon>
        <taxon>Fulvivirga</taxon>
    </lineage>
</organism>
<gene>
    <name evidence="2" type="ORF">JR347_09825</name>
</gene>
<reference evidence="2" key="1">
    <citation type="submission" date="2021-02" db="EMBL/GenBank/DDBJ databases">
        <title>Fulvivirga sp. S481 isolated from sea water.</title>
        <authorList>
            <person name="Bae S.S."/>
            <person name="Baek K."/>
        </authorList>
    </citation>
    <scope>NUCLEOTIDE SEQUENCE</scope>
    <source>
        <strain evidence="2">S481</strain>
    </source>
</reference>
<evidence type="ECO:0000313" key="2">
    <source>
        <dbReference type="EMBL" id="QSE95918.1"/>
    </source>
</evidence>
<evidence type="ECO:0000313" key="3">
    <source>
        <dbReference type="Proteomes" id="UP000662783"/>
    </source>
</evidence>
<dbReference type="InterPro" id="IPR029045">
    <property type="entry name" value="ClpP/crotonase-like_dom_sf"/>
</dbReference>
<dbReference type="AlphaFoldDB" id="A0A974WEI6"/>
<dbReference type="RefSeq" id="WP_205720431.1">
    <property type="nucleotide sequence ID" value="NZ_CP070608.1"/>
</dbReference>
<dbReference type="SUPFAM" id="SSF52096">
    <property type="entry name" value="ClpP/crotonase"/>
    <property type="match status" value="1"/>
</dbReference>
<keyword evidence="1" id="KW-0732">Signal</keyword>
<dbReference type="Gene3D" id="3.90.226.10">
    <property type="entry name" value="2-enoyl-CoA Hydratase, Chain A, domain 1"/>
    <property type="match status" value="1"/>
</dbReference>
<proteinExistence type="predicted"/>